<dbReference type="SUPFAM" id="SSF47240">
    <property type="entry name" value="Ferritin-like"/>
    <property type="match status" value="1"/>
</dbReference>
<dbReference type="Proteomes" id="UP001314796">
    <property type="component" value="Unassembled WGS sequence"/>
</dbReference>
<comment type="caution">
    <text evidence="1">The sequence shown here is derived from an EMBL/GenBank/DDBJ whole genome shotgun (WGS) entry which is preliminary data.</text>
</comment>
<dbReference type="InterPro" id="IPR012347">
    <property type="entry name" value="Ferritin-like"/>
</dbReference>
<dbReference type="Gene3D" id="1.20.1260.10">
    <property type="match status" value="1"/>
</dbReference>
<evidence type="ECO:0000313" key="1">
    <source>
        <dbReference type="EMBL" id="MBM7613811.1"/>
    </source>
</evidence>
<reference evidence="1 2" key="1">
    <citation type="submission" date="2021-01" db="EMBL/GenBank/DDBJ databases">
        <title>Genomic Encyclopedia of Type Strains, Phase IV (KMG-IV): sequencing the most valuable type-strain genomes for metagenomic binning, comparative biology and taxonomic classification.</title>
        <authorList>
            <person name="Goeker M."/>
        </authorList>
    </citation>
    <scope>NUCLEOTIDE SEQUENCE [LARGE SCALE GENOMIC DNA]</scope>
    <source>
        <strain evidence="1 2">DSM 25890</strain>
    </source>
</reference>
<keyword evidence="2" id="KW-1185">Reference proteome</keyword>
<accession>A0ABS2NLM0</accession>
<organism evidence="1 2">
    <name type="scientific">Alkaliphilus hydrothermalis</name>
    <dbReference type="NCBI Taxonomy" id="1482730"/>
    <lineage>
        <taxon>Bacteria</taxon>
        <taxon>Bacillati</taxon>
        <taxon>Bacillota</taxon>
        <taxon>Clostridia</taxon>
        <taxon>Peptostreptococcales</taxon>
        <taxon>Natronincolaceae</taxon>
        <taxon>Alkaliphilus</taxon>
    </lineage>
</organism>
<protein>
    <submittedName>
        <fullName evidence="1">Rubrerythrin</fullName>
    </submittedName>
</protein>
<gene>
    <name evidence="1" type="ORF">JOC73_000319</name>
</gene>
<evidence type="ECO:0000313" key="2">
    <source>
        <dbReference type="Proteomes" id="UP001314796"/>
    </source>
</evidence>
<dbReference type="RefSeq" id="WP_204400076.1">
    <property type="nucleotide sequence ID" value="NZ_JAFBEE010000001.1"/>
</dbReference>
<dbReference type="CDD" id="cd00657">
    <property type="entry name" value="Ferritin_like"/>
    <property type="match status" value="1"/>
</dbReference>
<sequence length="183" mass="21902">MYHNNPYNGYTNPMMPYCPSMSGYQDQYTYPYNFPMALELIREAVSDERSDELFYDYLLGEAPTEEDQEMIRSIRDDERKHFALFRQLYYELTGMMLPPPPEGELTPPESYCMGLKQALRGELATVQKYRKILFAMQSRRHINMMTEIITDELRHADLYNLLYSKNECYEEELQEEMEEEEED</sequence>
<dbReference type="InterPro" id="IPR009078">
    <property type="entry name" value="Ferritin-like_SF"/>
</dbReference>
<proteinExistence type="predicted"/>
<name>A0ABS2NLM0_9FIRM</name>
<dbReference type="EMBL" id="JAFBEE010000001">
    <property type="protein sequence ID" value="MBM7613811.1"/>
    <property type="molecule type" value="Genomic_DNA"/>
</dbReference>